<organism evidence="2">
    <name type="scientific">Psilocybe cubensis</name>
    <name type="common">Psychedelic mushroom</name>
    <name type="synonym">Stropharia cubensis</name>
    <dbReference type="NCBI Taxonomy" id="181762"/>
    <lineage>
        <taxon>Eukaryota</taxon>
        <taxon>Fungi</taxon>
        <taxon>Dikarya</taxon>
        <taxon>Basidiomycota</taxon>
        <taxon>Agaricomycotina</taxon>
        <taxon>Agaricomycetes</taxon>
        <taxon>Agaricomycetidae</taxon>
        <taxon>Agaricales</taxon>
        <taxon>Agaricineae</taxon>
        <taxon>Strophariaceae</taxon>
        <taxon>Psilocybe</taxon>
    </lineage>
</organism>
<feature type="transmembrane region" description="Helical" evidence="1">
    <location>
        <begin position="155"/>
        <end position="178"/>
    </location>
</feature>
<proteinExistence type="predicted"/>
<evidence type="ECO:0008006" key="3">
    <source>
        <dbReference type="Google" id="ProtNLM"/>
    </source>
</evidence>
<name>A0A8H8CH53_PSICU</name>
<evidence type="ECO:0000256" key="1">
    <source>
        <dbReference type="SAM" id="Phobius"/>
    </source>
</evidence>
<protein>
    <recommendedName>
        <fullName evidence="3">Transmembrane protein</fullName>
    </recommendedName>
</protein>
<dbReference type="EMBL" id="JAFIQS010000011">
    <property type="protein sequence ID" value="KAG5164810.1"/>
    <property type="molecule type" value="Genomic_DNA"/>
</dbReference>
<keyword evidence="1" id="KW-0472">Membrane</keyword>
<comment type="caution">
    <text evidence="2">The sequence shown here is derived from an EMBL/GenBank/DDBJ whole genome shotgun (WGS) entry which is preliminary data.</text>
</comment>
<keyword evidence="1" id="KW-0812">Transmembrane</keyword>
<sequence>MDNNIVAQETPLLSENNEITAKKDSEVQIGDSDSGACGFSRLSDPLSHRSTYTRIAFIAQFFHLALACIVFGLSLVYRDEIKVLYKEFMSGWFSLWALTIVKSLNSKSSSQKNKDGDTPTTAITHYICATFLNCIFLLIISSVKLFAFNGPVQGIIIPLEIGFLAVAAVSCMATARIIRISAIQVRGTNRVHDPNHLVPAWHLATLEESQSCRRRKNRQLQLA</sequence>
<feature type="transmembrane region" description="Helical" evidence="1">
    <location>
        <begin position="55"/>
        <end position="77"/>
    </location>
</feature>
<accession>A0A8H8CH53</accession>
<gene>
    <name evidence="2" type="ORF">JR316_010452</name>
</gene>
<reference evidence="2" key="1">
    <citation type="submission" date="2021-02" db="EMBL/GenBank/DDBJ databases">
        <title>Psilocybe cubensis genome.</title>
        <authorList>
            <person name="Mckernan K.J."/>
            <person name="Crawford S."/>
            <person name="Trippe A."/>
            <person name="Kane L.T."/>
            <person name="Mclaughlin S."/>
        </authorList>
    </citation>
    <scope>NUCLEOTIDE SEQUENCE [LARGE SCALE GENOMIC DNA]</scope>
    <source>
        <strain evidence="2">MGC-MH-2018</strain>
    </source>
</reference>
<dbReference type="AlphaFoldDB" id="A0A8H8CH53"/>
<evidence type="ECO:0000313" key="2">
    <source>
        <dbReference type="EMBL" id="KAG5164810.1"/>
    </source>
</evidence>
<feature type="transmembrane region" description="Helical" evidence="1">
    <location>
        <begin position="122"/>
        <end position="143"/>
    </location>
</feature>
<keyword evidence="1" id="KW-1133">Transmembrane helix</keyword>